<name>A0AAW1U3U2_9CUCU</name>
<protein>
    <submittedName>
        <fullName evidence="2">Uncharacterized protein</fullName>
    </submittedName>
</protein>
<evidence type="ECO:0000256" key="1">
    <source>
        <dbReference type="SAM" id="SignalP"/>
    </source>
</evidence>
<keyword evidence="1" id="KW-0732">Signal</keyword>
<proteinExistence type="predicted"/>
<accession>A0AAW1U3U2</accession>
<keyword evidence="3" id="KW-1185">Reference proteome</keyword>
<gene>
    <name evidence="2" type="ORF">WA026_005754</name>
</gene>
<feature type="signal peptide" evidence="1">
    <location>
        <begin position="1"/>
        <end position="21"/>
    </location>
</feature>
<dbReference type="AlphaFoldDB" id="A0AAW1U3U2"/>
<organism evidence="2 3">
    <name type="scientific">Henosepilachna vigintioctopunctata</name>
    <dbReference type="NCBI Taxonomy" id="420089"/>
    <lineage>
        <taxon>Eukaryota</taxon>
        <taxon>Metazoa</taxon>
        <taxon>Ecdysozoa</taxon>
        <taxon>Arthropoda</taxon>
        <taxon>Hexapoda</taxon>
        <taxon>Insecta</taxon>
        <taxon>Pterygota</taxon>
        <taxon>Neoptera</taxon>
        <taxon>Endopterygota</taxon>
        <taxon>Coleoptera</taxon>
        <taxon>Polyphaga</taxon>
        <taxon>Cucujiformia</taxon>
        <taxon>Coccinelloidea</taxon>
        <taxon>Coccinellidae</taxon>
        <taxon>Epilachninae</taxon>
        <taxon>Epilachnini</taxon>
        <taxon>Henosepilachna</taxon>
    </lineage>
</organism>
<comment type="caution">
    <text evidence="2">The sequence shown here is derived from an EMBL/GenBank/DDBJ whole genome shotgun (WGS) entry which is preliminary data.</text>
</comment>
<feature type="chain" id="PRO_5043430247" evidence="1">
    <location>
        <begin position="22"/>
        <end position="219"/>
    </location>
</feature>
<evidence type="ECO:0000313" key="3">
    <source>
        <dbReference type="Proteomes" id="UP001431783"/>
    </source>
</evidence>
<dbReference type="Proteomes" id="UP001431783">
    <property type="component" value="Unassembled WGS sequence"/>
</dbReference>
<evidence type="ECO:0000313" key="2">
    <source>
        <dbReference type="EMBL" id="KAK9874937.1"/>
    </source>
</evidence>
<dbReference type="EMBL" id="JARQZJ010000032">
    <property type="protein sequence ID" value="KAK9874937.1"/>
    <property type="molecule type" value="Genomic_DNA"/>
</dbReference>
<sequence length="219" mass="24912">MEQIVSVFVVTFVCLISLSSCEDTLHEDLERAAAPYVEALQSTKPLIEIIIRDIHWARTSLIGSDPKQLRLAYRVFNQKLTTSRDEAASQGSRNCFQEAKTLLDETTDMFRTDASCLKHKEEEFMQIVFALLKVIFPVAPTASCPIPILCKLNIRQLGLMEIKPAIDSLKGVLEQGKKMLAFALYFPRDLRKCRRDQTKYKKIGSSIMHLSSLCRRIKS</sequence>
<reference evidence="2 3" key="1">
    <citation type="submission" date="2023-03" db="EMBL/GenBank/DDBJ databases">
        <title>Genome insight into feeding habits of ladybird beetles.</title>
        <authorList>
            <person name="Li H.-S."/>
            <person name="Huang Y.-H."/>
            <person name="Pang H."/>
        </authorList>
    </citation>
    <scope>NUCLEOTIDE SEQUENCE [LARGE SCALE GENOMIC DNA]</scope>
    <source>
        <strain evidence="2">SYSU_2023b</strain>
        <tissue evidence="2">Whole body</tissue>
    </source>
</reference>